<dbReference type="Proteomes" id="UP000276379">
    <property type="component" value="Unassembled WGS sequence"/>
</dbReference>
<keyword evidence="4" id="KW-1185">Reference proteome</keyword>
<dbReference type="InterPro" id="IPR032710">
    <property type="entry name" value="NTF2-like_dom_sf"/>
</dbReference>
<evidence type="ECO:0000313" key="2">
    <source>
        <dbReference type="EMBL" id="QNT98048.1"/>
    </source>
</evidence>
<keyword evidence="3" id="KW-0413">Isomerase</keyword>
<feature type="domain" description="SnoaL-like" evidence="1">
    <location>
        <begin position="15"/>
        <end position="119"/>
    </location>
</feature>
<evidence type="ECO:0000313" key="4">
    <source>
        <dbReference type="Proteomes" id="UP000276379"/>
    </source>
</evidence>
<evidence type="ECO:0000313" key="5">
    <source>
        <dbReference type="Proteomes" id="UP000516422"/>
    </source>
</evidence>
<reference evidence="3 4" key="1">
    <citation type="submission" date="2017-10" db="EMBL/GenBank/DDBJ databases">
        <title>Draft genome of actinobacteria isolated from guarana (Paullinia cupana (Mart.) Ducke.</title>
        <authorList>
            <person name="Siqueira K.A."/>
            <person name="Liotti R.G."/>
            <person name="Mendes T.A."/>
            <person name="Soares M.A."/>
        </authorList>
    </citation>
    <scope>NUCLEOTIDE SEQUENCE [LARGE SCALE GENOMIC DNA]</scope>
    <source>
        <strain evidence="3 4">199</strain>
    </source>
</reference>
<reference evidence="2 5" key="2">
    <citation type="submission" date="2020-04" db="EMBL/GenBank/DDBJ databases">
        <title>Characterization and engineering of Streptomyces griseofuscus DSM40191 as a potential heterologous host for expression of BGCs.</title>
        <authorList>
            <person name="Gren T."/>
            <person name="Whitford C.M."/>
            <person name="Mohite O.S."/>
            <person name="Joergensen T.S."/>
            <person name="Nielsen J.B."/>
            <person name="Lee S.Y."/>
            <person name="Weber T."/>
        </authorList>
    </citation>
    <scope>NUCLEOTIDE SEQUENCE [LARGE SCALE GENOMIC DNA]</scope>
    <source>
        <strain evidence="2 5">DSM 40191</strain>
    </source>
</reference>
<sequence length="147" mass="16407">MSAPTTPQEIFGRLIGLISAGKWGELTELYAEDAEVEIVFSPVPPRRIHGRAELRKRFAALEAADAIRLRAENIHVHKTDDPEVVIAEFDYEGLYPDTGRTFRTANIQVLRIRDGLIVETRDFHDHLTFAAADGRASQLLAALDQQG</sequence>
<dbReference type="AlphaFoldDB" id="A0A3R8RA18"/>
<dbReference type="Gene3D" id="3.10.450.50">
    <property type="match status" value="1"/>
</dbReference>
<dbReference type="Proteomes" id="UP000516422">
    <property type="component" value="Chromosome"/>
</dbReference>
<protein>
    <submittedName>
        <fullName evidence="2 3">Ketosteroid isomerase</fullName>
    </submittedName>
</protein>
<accession>A0A3R8RA18</accession>
<gene>
    <name evidence="3" type="ORF">CQW44_35390</name>
    <name evidence="2" type="ORF">HEP81_07818</name>
</gene>
<dbReference type="Pfam" id="PF12680">
    <property type="entry name" value="SnoaL_2"/>
    <property type="match status" value="1"/>
</dbReference>
<dbReference type="KEGG" id="sgf:HEP81_07818"/>
<evidence type="ECO:0000259" key="1">
    <source>
        <dbReference type="Pfam" id="PF12680"/>
    </source>
</evidence>
<dbReference type="InterPro" id="IPR037401">
    <property type="entry name" value="SnoaL-like"/>
</dbReference>
<dbReference type="EMBL" id="CP051006">
    <property type="protein sequence ID" value="QNT98048.1"/>
    <property type="molecule type" value="Genomic_DNA"/>
</dbReference>
<dbReference type="SUPFAM" id="SSF54427">
    <property type="entry name" value="NTF2-like"/>
    <property type="match status" value="1"/>
</dbReference>
<dbReference type="EMBL" id="PDES01000019">
    <property type="protein sequence ID" value="RRQ79228.1"/>
    <property type="molecule type" value="Genomic_DNA"/>
</dbReference>
<organism evidence="3 4">
    <name type="scientific">Streptomyces griseofuscus</name>
    <dbReference type="NCBI Taxonomy" id="146922"/>
    <lineage>
        <taxon>Bacteria</taxon>
        <taxon>Bacillati</taxon>
        <taxon>Actinomycetota</taxon>
        <taxon>Actinomycetes</taxon>
        <taxon>Kitasatosporales</taxon>
        <taxon>Streptomycetaceae</taxon>
        <taxon>Streptomyces</taxon>
    </lineage>
</organism>
<dbReference type="GO" id="GO:0016853">
    <property type="term" value="F:isomerase activity"/>
    <property type="evidence" value="ECO:0007669"/>
    <property type="project" value="UniProtKB-KW"/>
</dbReference>
<dbReference type="RefSeq" id="WP_037663629.1">
    <property type="nucleotide sequence ID" value="NZ_CP051006.1"/>
</dbReference>
<name>A0A3R8RA18_9ACTN</name>
<dbReference type="GeneID" id="91467306"/>
<proteinExistence type="predicted"/>
<evidence type="ECO:0000313" key="3">
    <source>
        <dbReference type="EMBL" id="RRQ79228.1"/>
    </source>
</evidence>
<dbReference type="CDD" id="cd00531">
    <property type="entry name" value="NTF2_like"/>
    <property type="match status" value="1"/>
</dbReference>